<accession>A0A6J5DSB9</accession>
<gene>
    <name evidence="3" type="ORF">LMG29542_02699</name>
</gene>
<evidence type="ECO:0000313" key="4">
    <source>
        <dbReference type="Proteomes" id="UP000494363"/>
    </source>
</evidence>
<feature type="region of interest" description="Disordered" evidence="1">
    <location>
        <begin position="1"/>
        <end position="32"/>
    </location>
</feature>
<reference evidence="3 4" key="1">
    <citation type="submission" date="2020-04" db="EMBL/GenBank/DDBJ databases">
        <authorList>
            <person name="De Canck E."/>
        </authorList>
    </citation>
    <scope>NUCLEOTIDE SEQUENCE [LARGE SCALE GENOMIC DNA]</scope>
    <source>
        <strain evidence="3 4">LMG 29542</strain>
    </source>
</reference>
<organism evidence="3 4">
    <name type="scientific">Paraburkholderia humisilvae</name>
    <dbReference type="NCBI Taxonomy" id="627669"/>
    <lineage>
        <taxon>Bacteria</taxon>
        <taxon>Pseudomonadati</taxon>
        <taxon>Pseudomonadota</taxon>
        <taxon>Betaproteobacteria</taxon>
        <taxon>Burkholderiales</taxon>
        <taxon>Burkholderiaceae</taxon>
        <taxon>Paraburkholderia</taxon>
    </lineage>
</organism>
<name>A0A6J5DSB9_9BURK</name>
<dbReference type="Proteomes" id="UP000494363">
    <property type="component" value="Unassembled WGS sequence"/>
</dbReference>
<proteinExistence type="predicted"/>
<sequence length="380" mass="41563">MSSQTSNGAPTGKPRRSLARVNPQVKRQRLKPLDSDQNGVRIVFDVRGTYSVSFSYEPALAAQIRKIAGARFDRDADVWKVPVSQYDALLEAVVGMRSEYVLDGASRSDIERLVAALGAQGRGAVGVDSALLPRMSDYHPVGEALRGEIIAVNDRYAAQQLTRFDGRDGAAFVTLHRLAELGERVFRGDKVCIVYGEDGRATVSPMQTIGEKLDSSLGQSVDGVTVMREGDTYTISFDFNPVLSDLIQRVDGTSFDRERKVHVADANVKSLVARAVDDMRKEFIADRADREQMQSIVNGVDGAKVHDADVSDGKAYSGRVLAANGRYVLQHVGKDHVALHRVCNLGAVPKVGHRARIAYQNGRGRVSEPQPERSTCREIV</sequence>
<evidence type="ECO:0000256" key="1">
    <source>
        <dbReference type="SAM" id="MobiDB-lite"/>
    </source>
</evidence>
<protein>
    <recommendedName>
        <fullName evidence="2">KfrB domain-containing protein</fullName>
    </recommendedName>
</protein>
<dbReference type="RefSeq" id="WP_175226956.1">
    <property type="nucleotide sequence ID" value="NZ_CADIKH010000011.1"/>
</dbReference>
<dbReference type="EMBL" id="CADIKH010000011">
    <property type="protein sequence ID" value="CAB3755805.1"/>
    <property type="molecule type" value="Genomic_DNA"/>
</dbReference>
<keyword evidence="4" id="KW-1185">Reference proteome</keyword>
<dbReference type="Pfam" id="PF18790">
    <property type="entry name" value="KfrB"/>
    <property type="match status" value="2"/>
</dbReference>
<feature type="domain" description="KfrB" evidence="2">
    <location>
        <begin position="146"/>
        <end position="204"/>
    </location>
</feature>
<evidence type="ECO:0000259" key="2">
    <source>
        <dbReference type="Pfam" id="PF18790"/>
    </source>
</evidence>
<evidence type="ECO:0000313" key="3">
    <source>
        <dbReference type="EMBL" id="CAB3755805.1"/>
    </source>
</evidence>
<dbReference type="AlphaFoldDB" id="A0A6J5DSB9"/>
<dbReference type="InterPro" id="IPR040782">
    <property type="entry name" value="KfrB"/>
</dbReference>
<feature type="domain" description="KfrB" evidence="2">
    <location>
        <begin position="316"/>
        <end position="368"/>
    </location>
</feature>